<evidence type="ECO:0000313" key="2">
    <source>
        <dbReference type="Proteomes" id="UP000284120"/>
    </source>
</evidence>
<protein>
    <recommendedName>
        <fullName evidence="3">Carboxypeptidase-like regulatory domain-containing protein</fullName>
    </recommendedName>
</protein>
<dbReference type="RefSeq" id="WP_113647398.1">
    <property type="nucleotide sequence ID" value="NZ_QMHN01000003.1"/>
</dbReference>
<dbReference type="OrthoDB" id="789400at2"/>
<sequence length="242" mass="27494">MLGKVRLTFYSLIILCIGTTYQGFAQQDFTLTGVLFERGANIRIALAEVKNKRSGYSAGSNDMGIFSIKANVGDTLVVMKRNFNDLEVVVRNSKDLVLYLNRGTTLNEVVVTGQTKKQTLDELKKDFRDKGSFYGGKPPLLSFLGSPLTAIYELFGKTPKQARRFNRMYQTEMQDNVVDQLFNKTSINQHTGLTGKALENFMVDYRPDYEKAKTWTTYDAIKWINESFKKYSDTAGKVKNQH</sequence>
<dbReference type="Proteomes" id="UP000284120">
    <property type="component" value="Unassembled WGS sequence"/>
</dbReference>
<dbReference type="AlphaFoldDB" id="A0A443YUE8"/>
<name>A0A443YUE8_9SPHI</name>
<evidence type="ECO:0008006" key="3">
    <source>
        <dbReference type="Google" id="ProtNLM"/>
    </source>
</evidence>
<reference evidence="1 2" key="1">
    <citation type="submission" date="2018-06" db="EMBL/GenBank/DDBJ databases">
        <title>Pedobacter endophyticus sp. nov., an endophytic bacterium isolated from a leaf of Triticum aestivum.</title>
        <authorList>
            <person name="Zhang L."/>
        </authorList>
    </citation>
    <scope>NUCLEOTIDE SEQUENCE [LARGE SCALE GENOMIC DNA]</scope>
    <source>
        <strain evidence="1 2">CM134L-2</strain>
    </source>
</reference>
<gene>
    <name evidence="1" type="ORF">DPV69_10910</name>
</gene>
<comment type="caution">
    <text evidence="1">The sequence shown here is derived from an EMBL/GenBank/DDBJ whole genome shotgun (WGS) entry which is preliminary data.</text>
</comment>
<evidence type="ECO:0000313" key="1">
    <source>
        <dbReference type="EMBL" id="RWU07491.1"/>
    </source>
</evidence>
<keyword evidence="2" id="KW-1185">Reference proteome</keyword>
<organism evidence="1 2">
    <name type="scientific">Pedobacter chitinilyticus</name>
    <dbReference type="NCBI Taxonomy" id="2233776"/>
    <lineage>
        <taxon>Bacteria</taxon>
        <taxon>Pseudomonadati</taxon>
        <taxon>Bacteroidota</taxon>
        <taxon>Sphingobacteriia</taxon>
        <taxon>Sphingobacteriales</taxon>
        <taxon>Sphingobacteriaceae</taxon>
        <taxon>Pedobacter</taxon>
    </lineage>
</organism>
<accession>A0A443YUE8</accession>
<dbReference type="EMBL" id="SAYW01000003">
    <property type="protein sequence ID" value="RWU07491.1"/>
    <property type="molecule type" value="Genomic_DNA"/>
</dbReference>
<proteinExistence type="predicted"/>